<dbReference type="EMBL" id="BMMQ01000001">
    <property type="protein sequence ID" value="GGO59045.1"/>
    <property type="molecule type" value="Genomic_DNA"/>
</dbReference>
<evidence type="ECO:0000313" key="1">
    <source>
        <dbReference type="EMBL" id="GGO59045.1"/>
    </source>
</evidence>
<accession>A0ABQ2MW28</accession>
<dbReference type="RefSeq" id="WP_188699385.1">
    <property type="nucleotide sequence ID" value="NZ_BMMQ01000001.1"/>
</dbReference>
<comment type="caution">
    <text evidence="1">The sequence shown here is derived from an EMBL/GenBank/DDBJ whole genome shotgun (WGS) entry which is preliminary data.</text>
</comment>
<gene>
    <name evidence="1" type="ORF">GCM10010910_01050</name>
</gene>
<dbReference type="Proteomes" id="UP000638043">
    <property type="component" value="Unassembled WGS sequence"/>
</dbReference>
<evidence type="ECO:0000313" key="2">
    <source>
        <dbReference type="Proteomes" id="UP000638043"/>
    </source>
</evidence>
<sequence>MNVDQLTMLLARIQVLDNRQVDELTIQAWTPLMENVDYGEAVAAVNAHSTESTEYLKPAHIVQRVRAKRKDALPATMSPEGKDCTKLGKPRHEWMDDGYCLFCEQRRDT</sequence>
<reference evidence="2" key="1">
    <citation type="journal article" date="2019" name="Int. J. Syst. Evol. Microbiol.">
        <title>The Global Catalogue of Microorganisms (GCM) 10K type strain sequencing project: providing services to taxonomists for standard genome sequencing and annotation.</title>
        <authorList>
            <consortium name="The Broad Institute Genomics Platform"/>
            <consortium name="The Broad Institute Genome Sequencing Center for Infectious Disease"/>
            <person name="Wu L."/>
            <person name="Ma J."/>
        </authorList>
    </citation>
    <scope>NUCLEOTIDE SEQUENCE [LARGE SCALE GENOMIC DNA]</scope>
    <source>
        <strain evidence="2">CGMCC 4.7181</strain>
    </source>
</reference>
<name>A0ABQ2MW28_9MICO</name>
<keyword evidence="2" id="KW-1185">Reference proteome</keyword>
<protein>
    <submittedName>
        <fullName evidence="1">Uncharacterized protein</fullName>
    </submittedName>
</protein>
<organism evidence="1 2">
    <name type="scientific">Microbacterium nanhaiense</name>
    <dbReference type="NCBI Taxonomy" id="1301026"/>
    <lineage>
        <taxon>Bacteria</taxon>
        <taxon>Bacillati</taxon>
        <taxon>Actinomycetota</taxon>
        <taxon>Actinomycetes</taxon>
        <taxon>Micrococcales</taxon>
        <taxon>Microbacteriaceae</taxon>
        <taxon>Microbacterium</taxon>
    </lineage>
</organism>
<proteinExistence type="predicted"/>